<accession>A0AAD7FSU8</accession>
<gene>
    <name evidence="1" type="ORF">FB45DRAFT_1137931</name>
</gene>
<evidence type="ECO:0000313" key="1">
    <source>
        <dbReference type="EMBL" id="KAJ7636344.1"/>
    </source>
</evidence>
<dbReference type="EMBL" id="JARKIF010000006">
    <property type="protein sequence ID" value="KAJ7636344.1"/>
    <property type="molecule type" value="Genomic_DNA"/>
</dbReference>
<reference evidence="1" key="1">
    <citation type="submission" date="2023-03" db="EMBL/GenBank/DDBJ databases">
        <title>Massive genome expansion in bonnet fungi (Mycena s.s.) driven by repeated elements and novel gene families across ecological guilds.</title>
        <authorList>
            <consortium name="Lawrence Berkeley National Laboratory"/>
            <person name="Harder C.B."/>
            <person name="Miyauchi S."/>
            <person name="Viragh M."/>
            <person name="Kuo A."/>
            <person name="Thoen E."/>
            <person name="Andreopoulos B."/>
            <person name="Lu D."/>
            <person name="Skrede I."/>
            <person name="Drula E."/>
            <person name="Henrissat B."/>
            <person name="Morin E."/>
            <person name="Kohler A."/>
            <person name="Barry K."/>
            <person name="LaButti K."/>
            <person name="Morin E."/>
            <person name="Salamov A."/>
            <person name="Lipzen A."/>
            <person name="Mereny Z."/>
            <person name="Hegedus B."/>
            <person name="Baldrian P."/>
            <person name="Stursova M."/>
            <person name="Weitz H."/>
            <person name="Taylor A."/>
            <person name="Grigoriev I.V."/>
            <person name="Nagy L.G."/>
            <person name="Martin F."/>
            <person name="Kauserud H."/>
        </authorList>
    </citation>
    <scope>NUCLEOTIDE SEQUENCE</scope>
    <source>
        <strain evidence="1">9284</strain>
    </source>
</reference>
<dbReference type="AlphaFoldDB" id="A0AAD7FSU8"/>
<name>A0AAD7FSU8_9AGAR</name>
<evidence type="ECO:0000313" key="2">
    <source>
        <dbReference type="Proteomes" id="UP001221142"/>
    </source>
</evidence>
<comment type="caution">
    <text evidence="1">The sequence shown here is derived from an EMBL/GenBank/DDBJ whole genome shotgun (WGS) entry which is preliminary data.</text>
</comment>
<dbReference type="Proteomes" id="UP001221142">
    <property type="component" value="Unassembled WGS sequence"/>
</dbReference>
<evidence type="ECO:0008006" key="3">
    <source>
        <dbReference type="Google" id="ProtNLM"/>
    </source>
</evidence>
<keyword evidence="2" id="KW-1185">Reference proteome</keyword>
<proteinExistence type="predicted"/>
<dbReference type="SUPFAM" id="SSF52047">
    <property type="entry name" value="RNI-like"/>
    <property type="match status" value="1"/>
</dbReference>
<dbReference type="Gene3D" id="1.20.1280.50">
    <property type="match status" value="1"/>
</dbReference>
<sequence>MPLEHPGAYSPQAESFLAKDVDDVHPTSSTNQQLPISRLFPEILCHIFTLTLPTIEADTPTVARAPCAHYREAWHPGIPWTLGHVCAHWRTLALAYPPLWTTIVLSTANWKKEVYYLNLLLERSGSAPLDIVIRWTSGYTAKFAPDSFNWAVYWEVFRQHARWHSLHIELDGNGMMNDEFRTLGSLPLLRSLTFSGRGSPYPASSNLFFTGAVNLRRVMLSPGGTIALPHLCIPWANLTSYKATDRRPAGNFMRLAAASRLVELDLNFVGDASTKGIGIVTLQSLRRLVISHATFLAHIVAPTLQDLHIRGPSPIEHILPFIHTSNCYLTRITLFKHSSPASQVVHLLRELPTLTGLALDFLGPPPETSALVSALTIIDERGVDGDIICPRLRELSWGDRNDTIDRKAFVEMVNSRWEPGRTGLRFVGLYLGRLRMKTAGLRLKALEREGLEAVVMNAKKGNRVMEGWRYYGHLYT</sequence>
<protein>
    <recommendedName>
        <fullName evidence="3">F-box domain-containing protein</fullName>
    </recommendedName>
</protein>
<organism evidence="1 2">
    <name type="scientific">Roridomyces roridus</name>
    <dbReference type="NCBI Taxonomy" id="1738132"/>
    <lineage>
        <taxon>Eukaryota</taxon>
        <taxon>Fungi</taxon>
        <taxon>Dikarya</taxon>
        <taxon>Basidiomycota</taxon>
        <taxon>Agaricomycotina</taxon>
        <taxon>Agaricomycetes</taxon>
        <taxon>Agaricomycetidae</taxon>
        <taxon>Agaricales</taxon>
        <taxon>Marasmiineae</taxon>
        <taxon>Mycenaceae</taxon>
        <taxon>Roridomyces</taxon>
    </lineage>
</organism>